<sequence>MLSPSSLRSIFQWTNQQCQLCHLPLSPGERVWCHHCLASFPQPPYCSHCGATTLLPVSHCGQCLTSPPPWQRLYRLGEYDFPLRQLIHQLKFGKKFWLAQPLGLLLAQQIDEPAPVILPVPLHPLRRLSRGFNQSNNLARAIATSTDSRCLPHGFCRIRHTKVQKQLTKKEREKNLYQAFILKAKQLPDHIAIVDDVVTTGSTVTELTHLLQNEGVKRVDIYCICYTPAMK</sequence>
<evidence type="ECO:0000256" key="1">
    <source>
        <dbReference type="ARBA" id="ARBA00008007"/>
    </source>
</evidence>
<comment type="caution">
    <text evidence="3">The sequence shown here is derived from an EMBL/GenBank/DDBJ whole genome shotgun (WGS) entry which is preliminary data.</text>
</comment>
<dbReference type="GO" id="GO:0016757">
    <property type="term" value="F:glycosyltransferase activity"/>
    <property type="evidence" value="ECO:0007669"/>
    <property type="project" value="UniProtKB-KW"/>
</dbReference>
<dbReference type="Pfam" id="PF00156">
    <property type="entry name" value="Pribosyltran"/>
    <property type="match status" value="1"/>
</dbReference>
<gene>
    <name evidence="3" type="ORF">C9I89_11620</name>
</gene>
<dbReference type="SUPFAM" id="SSF53271">
    <property type="entry name" value="PRTase-like"/>
    <property type="match status" value="1"/>
</dbReference>
<dbReference type="InterPro" id="IPR051910">
    <property type="entry name" value="ComF/GntX_DNA_util-trans"/>
</dbReference>
<feature type="domain" description="Phosphoribosyltransferase" evidence="2">
    <location>
        <begin position="155"/>
        <end position="229"/>
    </location>
</feature>
<keyword evidence="3" id="KW-0328">Glycosyltransferase</keyword>
<accession>A0A2T3MY82</accession>
<dbReference type="CDD" id="cd06223">
    <property type="entry name" value="PRTases_typeI"/>
    <property type="match status" value="1"/>
</dbReference>
<evidence type="ECO:0000259" key="2">
    <source>
        <dbReference type="Pfam" id="PF00156"/>
    </source>
</evidence>
<dbReference type="Gene3D" id="3.40.50.2020">
    <property type="match status" value="1"/>
</dbReference>
<dbReference type="InterPro" id="IPR029057">
    <property type="entry name" value="PRTase-like"/>
</dbReference>
<dbReference type="InterPro" id="IPR000836">
    <property type="entry name" value="PRTase_dom"/>
</dbReference>
<keyword evidence="4" id="KW-1185">Reference proteome</keyword>
<dbReference type="PANTHER" id="PTHR47505:SF1">
    <property type="entry name" value="DNA UTILIZATION PROTEIN YHGH"/>
    <property type="match status" value="1"/>
</dbReference>
<dbReference type="OrthoDB" id="9793412at2"/>
<comment type="similarity">
    <text evidence="1">Belongs to the ComF/GntX family.</text>
</comment>
<name>A0A2T3MY82_9GAMM</name>
<keyword evidence="3" id="KW-0808">Transferase</keyword>
<dbReference type="AlphaFoldDB" id="A0A2T3MY82"/>
<dbReference type="PANTHER" id="PTHR47505">
    <property type="entry name" value="DNA UTILIZATION PROTEIN YHGH"/>
    <property type="match status" value="1"/>
</dbReference>
<proteinExistence type="inferred from homology"/>
<dbReference type="Proteomes" id="UP000240904">
    <property type="component" value="Unassembled WGS sequence"/>
</dbReference>
<evidence type="ECO:0000313" key="3">
    <source>
        <dbReference type="EMBL" id="PSW04949.1"/>
    </source>
</evidence>
<dbReference type="EMBL" id="PYMC01000007">
    <property type="protein sequence ID" value="PSW04949.1"/>
    <property type="molecule type" value="Genomic_DNA"/>
</dbReference>
<organism evidence="3 4">
    <name type="scientific">Photobacterium lipolyticum</name>
    <dbReference type="NCBI Taxonomy" id="266810"/>
    <lineage>
        <taxon>Bacteria</taxon>
        <taxon>Pseudomonadati</taxon>
        <taxon>Pseudomonadota</taxon>
        <taxon>Gammaproteobacteria</taxon>
        <taxon>Vibrionales</taxon>
        <taxon>Vibrionaceae</taxon>
        <taxon>Photobacterium</taxon>
    </lineage>
</organism>
<protein>
    <submittedName>
        <fullName evidence="3">Amidophosphoribosyltransferase</fullName>
    </submittedName>
</protein>
<reference evidence="3 4" key="1">
    <citation type="submission" date="2018-03" db="EMBL/GenBank/DDBJ databases">
        <title>Whole genome sequencing of Histamine producing bacteria.</title>
        <authorList>
            <person name="Butler K."/>
        </authorList>
    </citation>
    <scope>NUCLEOTIDE SEQUENCE [LARGE SCALE GENOMIC DNA]</scope>
    <source>
        <strain evidence="3 4">DSM 16190</strain>
    </source>
</reference>
<evidence type="ECO:0000313" key="4">
    <source>
        <dbReference type="Proteomes" id="UP000240904"/>
    </source>
</evidence>
<dbReference type="RefSeq" id="WP_107283530.1">
    <property type="nucleotide sequence ID" value="NZ_PYMC01000007.1"/>
</dbReference>